<dbReference type="Proteomes" id="UP001145114">
    <property type="component" value="Unassembled WGS sequence"/>
</dbReference>
<dbReference type="EMBL" id="JAMZIH010006622">
    <property type="protein sequence ID" value="KAJ1673740.1"/>
    <property type="molecule type" value="Genomic_DNA"/>
</dbReference>
<dbReference type="EC" id="3.1.26.5" evidence="1"/>
<reference evidence="1" key="1">
    <citation type="submission" date="2022-06" db="EMBL/GenBank/DDBJ databases">
        <title>Phylogenomic reconstructions and comparative analyses of Kickxellomycotina fungi.</title>
        <authorList>
            <person name="Reynolds N.K."/>
            <person name="Stajich J.E."/>
            <person name="Barry K."/>
            <person name="Grigoriev I.V."/>
            <person name="Crous P."/>
            <person name="Smith M.E."/>
        </authorList>
    </citation>
    <scope>NUCLEOTIDE SEQUENCE</scope>
    <source>
        <strain evidence="1">RSA 2271</strain>
    </source>
</reference>
<accession>A0ACC1HCM4</accession>
<comment type="caution">
    <text evidence="1">The sequence shown here is derived from an EMBL/GenBank/DDBJ whole genome shotgun (WGS) entry which is preliminary data.</text>
</comment>
<protein>
    <submittedName>
        <fullName evidence="1">Ribonucleases P/MRP protein subunit pop1</fullName>
        <ecNumber evidence="1">3.1.26.5</ecNumber>
    </submittedName>
</protein>
<organism evidence="1 2">
    <name type="scientific">Spiromyces aspiralis</name>
    <dbReference type="NCBI Taxonomy" id="68401"/>
    <lineage>
        <taxon>Eukaryota</taxon>
        <taxon>Fungi</taxon>
        <taxon>Fungi incertae sedis</taxon>
        <taxon>Zoopagomycota</taxon>
        <taxon>Kickxellomycotina</taxon>
        <taxon>Kickxellomycetes</taxon>
        <taxon>Kickxellales</taxon>
        <taxon>Kickxellaceae</taxon>
        <taxon>Spiromyces</taxon>
    </lineage>
</organism>
<gene>
    <name evidence="1" type="primary">POP1_2</name>
    <name evidence="1" type="ORF">EV182_004658</name>
</gene>
<sequence>MSFWLSLVFCGARTCGLREQAHLLTLEVGLPVYPCEWPGTVGFVKWVGEEAAMRWSRWHQKPPAKRVNYKKHPHVVNPFYPSLGQLLADGEGKIEDE</sequence>
<evidence type="ECO:0000313" key="1">
    <source>
        <dbReference type="EMBL" id="KAJ1673740.1"/>
    </source>
</evidence>
<proteinExistence type="predicted"/>
<keyword evidence="1" id="KW-0378">Hydrolase</keyword>
<keyword evidence="2" id="KW-1185">Reference proteome</keyword>
<evidence type="ECO:0000313" key="2">
    <source>
        <dbReference type="Proteomes" id="UP001145114"/>
    </source>
</evidence>
<name>A0ACC1HCM4_9FUNG</name>
<feature type="non-terminal residue" evidence="1">
    <location>
        <position position="97"/>
    </location>
</feature>